<dbReference type="InterPro" id="IPR013525">
    <property type="entry name" value="ABC2_TM"/>
</dbReference>
<dbReference type="PANTHER" id="PTHR43229:SF2">
    <property type="entry name" value="NODULATION PROTEIN J"/>
    <property type="match status" value="1"/>
</dbReference>
<dbReference type="AlphaFoldDB" id="A0A2T0M5N8"/>
<proteinExistence type="predicted"/>
<keyword evidence="9" id="KW-1185">Reference proteome</keyword>
<dbReference type="InterPro" id="IPR000412">
    <property type="entry name" value="ABC_2_transport"/>
</dbReference>
<evidence type="ECO:0000256" key="4">
    <source>
        <dbReference type="ARBA" id="ARBA00023136"/>
    </source>
</evidence>
<dbReference type="PIRSF" id="PIRSF006648">
    <property type="entry name" value="DrrB"/>
    <property type="match status" value="1"/>
</dbReference>
<dbReference type="Proteomes" id="UP000238312">
    <property type="component" value="Unassembled WGS sequence"/>
</dbReference>
<dbReference type="EMBL" id="PVNG01000030">
    <property type="protein sequence ID" value="PRX52790.1"/>
    <property type="molecule type" value="Genomic_DNA"/>
</dbReference>
<evidence type="ECO:0000313" key="8">
    <source>
        <dbReference type="EMBL" id="PRX52790.1"/>
    </source>
</evidence>
<keyword evidence="5" id="KW-0046">Antibiotic resistance</keyword>
<comment type="subcellular location">
    <subcellularLocation>
        <location evidence="1">Membrane</location>
        <topology evidence="1">Multi-pass membrane protein</topology>
    </subcellularLocation>
</comment>
<gene>
    <name evidence="8" type="ORF">B0I32_13065</name>
</gene>
<evidence type="ECO:0000259" key="7">
    <source>
        <dbReference type="Pfam" id="PF01061"/>
    </source>
</evidence>
<evidence type="ECO:0000256" key="3">
    <source>
        <dbReference type="ARBA" id="ARBA00022989"/>
    </source>
</evidence>
<feature type="transmembrane region" description="Helical" evidence="6">
    <location>
        <begin position="18"/>
        <end position="38"/>
    </location>
</feature>
<dbReference type="Pfam" id="PF01061">
    <property type="entry name" value="ABC2_membrane"/>
    <property type="match status" value="1"/>
</dbReference>
<comment type="caution">
    <text evidence="8">The sequence shown here is derived from an EMBL/GenBank/DDBJ whole genome shotgun (WGS) entry which is preliminary data.</text>
</comment>
<feature type="transmembrane region" description="Helical" evidence="6">
    <location>
        <begin position="50"/>
        <end position="73"/>
    </location>
</feature>
<feature type="transmembrane region" description="Helical" evidence="6">
    <location>
        <begin position="93"/>
        <end position="119"/>
    </location>
</feature>
<evidence type="ECO:0000256" key="6">
    <source>
        <dbReference type="SAM" id="Phobius"/>
    </source>
</evidence>
<dbReference type="GO" id="GO:0043190">
    <property type="term" value="C:ATP-binding cassette (ABC) transporter complex"/>
    <property type="evidence" value="ECO:0007669"/>
    <property type="project" value="InterPro"/>
</dbReference>
<feature type="domain" description="ABC-2 type transporter transmembrane" evidence="7">
    <location>
        <begin position="6"/>
        <end position="201"/>
    </location>
</feature>
<keyword evidence="2 6" id="KW-0812">Transmembrane</keyword>
<feature type="transmembrane region" description="Helical" evidence="6">
    <location>
        <begin position="164"/>
        <end position="181"/>
    </location>
</feature>
<evidence type="ECO:0000256" key="2">
    <source>
        <dbReference type="ARBA" id="ARBA00022692"/>
    </source>
</evidence>
<name>A0A2T0M5N8_9ACTN</name>
<protein>
    <submittedName>
        <fullName evidence="8">ABC-2 type transport system permease protein</fullName>
    </submittedName>
</protein>
<dbReference type="PANTHER" id="PTHR43229">
    <property type="entry name" value="NODULATION PROTEIN J"/>
    <property type="match status" value="1"/>
</dbReference>
<feature type="transmembrane region" description="Helical" evidence="6">
    <location>
        <begin position="216"/>
        <end position="237"/>
    </location>
</feature>
<dbReference type="GO" id="GO:0140359">
    <property type="term" value="F:ABC-type transporter activity"/>
    <property type="evidence" value="ECO:0007669"/>
    <property type="project" value="InterPro"/>
</dbReference>
<dbReference type="RefSeq" id="WP_106251452.1">
    <property type="nucleotide sequence ID" value="NZ_PVNG01000030.1"/>
</dbReference>
<sequence length="244" mass="25618">MIHFARADIVRMLRNRRYLVFVVAFPVALYLINANIYGDETAGSGLGYNVILMVSMAAYGALASSMMSSAVPLATERQSGWLRQLQITPLPSWAVIVAKISTALALVLPSLLLVSVAAVVQQGVSLPPGRWVALLPAMWLGTVPFIALGLALGSALSADAAQPASMVCMFALAIAGGLWFPPEIFGATMKTVAELTPSFHYASLGWSLAGGHGVDAMDVLVVAGWAVVLGGAAAYLYRRATVRG</sequence>
<keyword evidence="3 6" id="KW-1133">Transmembrane helix</keyword>
<dbReference type="InterPro" id="IPR051784">
    <property type="entry name" value="Nod_factor_ABC_transporter"/>
</dbReference>
<dbReference type="GO" id="GO:0046677">
    <property type="term" value="P:response to antibiotic"/>
    <property type="evidence" value="ECO:0007669"/>
    <property type="project" value="UniProtKB-KW"/>
</dbReference>
<feature type="transmembrane region" description="Helical" evidence="6">
    <location>
        <begin position="131"/>
        <end position="152"/>
    </location>
</feature>
<dbReference type="OrthoDB" id="63188at2"/>
<reference evidence="8 9" key="1">
    <citation type="submission" date="2018-03" db="EMBL/GenBank/DDBJ databases">
        <title>Genomic Encyclopedia of Type Strains, Phase III (KMG-III): the genomes of soil and plant-associated and newly described type strains.</title>
        <authorList>
            <person name="Whitman W."/>
        </authorList>
    </citation>
    <scope>NUCLEOTIDE SEQUENCE [LARGE SCALE GENOMIC DNA]</scope>
    <source>
        <strain evidence="8 9">CGMCC 4.7104</strain>
    </source>
</reference>
<accession>A0A2T0M5N8</accession>
<evidence type="ECO:0000256" key="1">
    <source>
        <dbReference type="ARBA" id="ARBA00004141"/>
    </source>
</evidence>
<evidence type="ECO:0000313" key="9">
    <source>
        <dbReference type="Proteomes" id="UP000238312"/>
    </source>
</evidence>
<evidence type="ECO:0000256" key="5">
    <source>
        <dbReference type="ARBA" id="ARBA00023251"/>
    </source>
</evidence>
<keyword evidence="4 6" id="KW-0472">Membrane</keyword>
<organism evidence="8 9">
    <name type="scientific">Nonomuraea fuscirosea</name>
    <dbReference type="NCBI Taxonomy" id="1291556"/>
    <lineage>
        <taxon>Bacteria</taxon>
        <taxon>Bacillati</taxon>
        <taxon>Actinomycetota</taxon>
        <taxon>Actinomycetes</taxon>
        <taxon>Streptosporangiales</taxon>
        <taxon>Streptosporangiaceae</taxon>
        <taxon>Nonomuraea</taxon>
    </lineage>
</organism>